<proteinExistence type="predicted"/>
<accession>A0A8S4N8L9</accession>
<reference evidence="1" key="1">
    <citation type="submission" date="2022-03" db="EMBL/GenBank/DDBJ databases">
        <authorList>
            <person name="Martin C."/>
        </authorList>
    </citation>
    <scope>NUCLEOTIDE SEQUENCE</scope>
</reference>
<sequence>MLSVFRIPERRNILKMGYSKYLLYLWALIIQGLSEQNKANILKNNIIATISKTISKCQLDLPPEERNVTVRIKCIGTETEDGNVEELTKRQLVQRFGQTNAAICGAMTSIECEEVLPTTTTTTTT</sequence>
<gene>
    <name evidence="1" type="ORF">OFUS_LOCUS4189</name>
</gene>
<feature type="non-terminal residue" evidence="1">
    <location>
        <position position="125"/>
    </location>
</feature>
<comment type="caution">
    <text evidence="1">The sequence shown here is derived from an EMBL/GenBank/DDBJ whole genome shotgun (WGS) entry which is preliminary data.</text>
</comment>
<protein>
    <submittedName>
        <fullName evidence="1">Uncharacterized protein</fullName>
    </submittedName>
</protein>
<dbReference type="AlphaFoldDB" id="A0A8S4N8L9"/>
<dbReference type="Proteomes" id="UP000749559">
    <property type="component" value="Unassembled WGS sequence"/>
</dbReference>
<evidence type="ECO:0000313" key="2">
    <source>
        <dbReference type="Proteomes" id="UP000749559"/>
    </source>
</evidence>
<evidence type="ECO:0000313" key="1">
    <source>
        <dbReference type="EMBL" id="CAH1777098.1"/>
    </source>
</evidence>
<name>A0A8S4N8L9_OWEFU</name>
<keyword evidence="2" id="KW-1185">Reference proteome</keyword>
<dbReference type="EMBL" id="CAIIXF020000002">
    <property type="protein sequence ID" value="CAH1777098.1"/>
    <property type="molecule type" value="Genomic_DNA"/>
</dbReference>
<organism evidence="1 2">
    <name type="scientific">Owenia fusiformis</name>
    <name type="common">Polychaete worm</name>
    <dbReference type="NCBI Taxonomy" id="6347"/>
    <lineage>
        <taxon>Eukaryota</taxon>
        <taxon>Metazoa</taxon>
        <taxon>Spiralia</taxon>
        <taxon>Lophotrochozoa</taxon>
        <taxon>Annelida</taxon>
        <taxon>Polychaeta</taxon>
        <taxon>Sedentaria</taxon>
        <taxon>Canalipalpata</taxon>
        <taxon>Sabellida</taxon>
        <taxon>Oweniida</taxon>
        <taxon>Oweniidae</taxon>
        <taxon>Owenia</taxon>
    </lineage>
</organism>